<keyword evidence="1 2" id="KW-0238">DNA-binding</keyword>
<dbReference type="Gene3D" id="1.10.30.10">
    <property type="entry name" value="High mobility group box domain"/>
    <property type="match status" value="1"/>
</dbReference>
<dbReference type="Pfam" id="PF00505">
    <property type="entry name" value="HMG_box"/>
    <property type="match status" value="1"/>
</dbReference>
<dbReference type="InterPro" id="IPR050342">
    <property type="entry name" value="HMGB"/>
</dbReference>
<sequence length="234" mass="26027">MDAVRGSIQSFHEKMDSMFSIINNHPGHSNAAVLTALITGLDGQIDNLAGNIFPIIDKLTLGITSPVTDFLLGPVFQSATDGVQVLVSNILGGSVDFVEDSVANMFTGSINKLENIGSKMKVSEKNMKLLQDTKKQWTNMQETMNAKKNNKAQESESSNFAKRGDPMDAEVRKDVRAENPDAKFGDIGKLIGEKWRSLDEKDKKKYDDLASNDKTRYDQEKEKYNKEKSETRSD</sequence>
<keyword evidence="2" id="KW-0539">Nucleus</keyword>
<dbReference type="InterPro" id="IPR036910">
    <property type="entry name" value="HMG_box_dom_sf"/>
</dbReference>
<dbReference type="EMBL" id="JRES01000389">
    <property type="protein sequence ID" value="KNC31727.1"/>
    <property type="molecule type" value="Genomic_DNA"/>
</dbReference>
<evidence type="ECO:0000313" key="5">
    <source>
        <dbReference type="EMBL" id="KNC31727.1"/>
    </source>
</evidence>
<feature type="region of interest" description="Disordered" evidence="3">
    <location>
        <begin position="144"/>
        <end position="166"/>
    </location>
</feature>
<dbReference type="PROSITE" id="PS50118">
    <property type="entry name" value="HMG_BOX_2"/>
    <property type="match status" value="1"/>
</dbReference>
<protein>
    <recommendedName>
        <fullName evidence="4">HMG box domain-containing protein</fullName>
    </recommendedName>
</protein>
<name>A0A0L0CHN1_LUCCU</name>
<accession>A0A0L0CHN1</accession>
<feature type="DNA-binding region" description="HMG box" evidence="2">
    <location>
        <begin position="170"/>
        <end position="225"/>
    </location>
</feature>
<dbReference type="PANTHER" id="PTHR48112:SF22">
    <property type="entry name" value="MITOCHONDRIAL TRANSCRIPTION FACTOR A, ISOFORM B"/>
    <property type="match status" value="1"/>
</dbReference>
<dbReference type="STRING" id="7375.A0A0L0CHN1"/>
<dbReference type="GO" id="GO:0003677">
    <property type="term" value="F:DNA binding"/>
    <property type="evidence" value="ECO:0007669"/>
    <property type="project" value="UniProtKB-UniRule"/>
</dbReference>
<proteinExistence type="predicted"/>
<evidence type="ECO:0000256" key="1">
    <source>
        <dbReference type="ARBA" id="ARBA00023125"/>
    </source>
</evidence>
<evidence type="ECO:0000256" key="3">
    <source>
        <dbReference type="SAM" id="MobiDB-lite"/>
    </source>
</evidence>
<evidence type="ECO:0000256" key="2">
    <source>
        <dbReference type="PROSITE-ProRule" id="PRU00267"/>
    </source>
</evidence>
<keyword evidence="6" id="KW-1185">Reference proteome</keyword>
<organism evidence="5 6">
    <name type="scientific">Lucilia cuprina</name>
    <name type="common">Green bottle fly</name>
    <name type="synonym">Australian sheep blowfly</name>
    <dbReference type="NCBI Taxonomy" id="7375"/>
    <lineage>
        <taxon>Eukaryota</taxon>
        <taxon>Metazoa</taxon>
        <taxon>Ecdysozoa</taxon>
        <taxon>Arthropoda</taxon>
        <taxon>Hexapoda</taxon>
        <taxon>Insecta</taxon>
        <taxon>Pterygota</taxon>
        <taxon>Neoptera</taxon>
        <taxon>Endopterygota</taxon>
        <taxon>Diptera</taxon>
        <taxon>Brachycera</taxon>
        <taxon>Muscomorpha</taxon>
        <taxon>Oestroidea</taxon>
        <taxon>Calliphoridae</taxon>
        <taxon>Luciliinae</taxon>
        <taxon>Lucilia</taxon>
    </lineage>
</organism>
<dbReference type="PANTHER" id="PTHR48112">
    <property type="entry name" value="HIGH MOBILITY GROUP PROTEIN DSP1"/>
    <property type="match status" value="1"/>
</dbReference>
<dbReference type="SMART" id="SM00398">
    <property type="entry name" value="HMG"/>
    <property type="match status" value="1"/>
</dbReference>
<feature type="domain" description="HMG box" evidence="4">
    <location>
        <begin position="170"/>
        <end position="225"/>
    </location>
</feature>
<dbReference type="InterPro" id="IPR009071">
    <property type="entry name" value="HMG_box_dom"/>
</dbReference>
<dbReference type="Proteomes" id="UP000037069">
    <property type="component" value="Unassembled WGS sequence"/>
</dbReference>
<feature type="region of interest" description="Disordered" evidence="3">
    <location>
        <begin position="201"/>
        <end position="234"/>
    </location>
</feature>
<comment type="caution">
    <text evidence="5">The sequence shown here is derived from an EMBL/GenBank/DDBJ whole genome shotgun (WGS) entry which is preliminary data.</text>
</comment>
<evidence type="ECO:0000313" key="6">
    <source>
        <dbReference type="Proteomes" id="UP000037069"/>
    </source>
</evidence>
<reference evidence="5 6" key="1">
    <citation type="journal article" date="2015" name="Nat. Commun.">
        <title>Lucilia cuprina genome unlocks parasitic fly biology to underpin future interventions.</title>
        <authorList>
            <person name="Anstead C.A."/>
            <person name="Korhonen P.K."/>
            <person name="Young N.D."/>
            <person name="Hall R.S."/>
            <person name="Jex A.R."/>
            <person name="Murali S.C."/>
            <person name="Hughes D.S."/>
            <person name="Lee S.F."/>
            <person name="Perry T."/>
            <person name="Stroehlein A.J."/>
            <person name="Ansell B.R."/>
            <person name="Breugelmans B."/>
            <person name="Hofmann A."/>
            <person name="Qu J."/>
            <person name="Dugan S."/>
            <person name="Lee S.L."/>
            <person name="Chao H."/>
            <person name="Dinh H."/>
            <person name="Han Y."/>
            <person name="Doddapaneni H.V."/>
            <person name="Worley K.C."/>
            <person name="Muzny D.M."/>
            <person name="Ioannidis P."/>
            <person name="Waterhouse R.M."/>
            <person name="Zdobnov E.M."/>
            <person name="James P.J."/>
            <person name="Bagnall N.H."/>
            <person name="Kotze A.C."/>
            <person name="Gibbs R.A."/>
            <person name="Richards S."/>
            <person name="Batterham P."/>
            <person name="Gasser R.B."/>
        </authorList>
    </citation>
    <scope>NUCLEOTIDE SEQUENCE [LARGE SCALE GENOMIC DNA]</scope>
    <source>
        <strain evidence="5 6">LS</strain>
        <tissue evidence="5">Full body</tissue>
    </source>
</reference>
<gene>
    <name evidence="5" type="ORF">FF38_03483</name>
</gene>
<dbReference type="AlphaFoldDB" id="A0A0L0CHN1"/>
<dbReference type="GO" id="GO:0005634">
    <property type="term" value="C:nucleus"/>
    <property type="evidence" value="ECO:0007669"/>
    <property type="project" value="UniProtKB-UniRule"/>
</dbReference>
<dbReference type="SUPFAM" id="SSF47095">
    <property type="entry name" value="HMG-box"/>
    <property type="match status" value="1"/>
</dbReference>
<evidence type="ECO:0000259" key="4">
    <source>
        <dbReference type="PROSITE" id="PS50118"/>
    </source>
</evidence>